<evidence type="ECO:0000313" key="1">
    <source>
        <dbReference type="EMBL" id="SUZ92112.1"/>
    </source>
</evidence>
<gene>
    <name evidence="1" type="ORF">METZ01_LOCUS44966</name>
</gene>
<accession>A0A381RJU7</accession>
<sequence length="67" mass="7767">MELITCSKTKEVFVPEKNVLSPFFLLKEGDEKWPHFLHDVRSEWIAPWIQPAGGADRSYDHLNSSHT</sequence>
<reference evidence="1" key="1">
    <citation type="submission" date="2018-05" db="EMBL/GenBank/DDBJ databases">
        <authorList>
            <person name="Lanie J.A."/>
            <person name="Ng W.-L."/>
            <person name="Kazmierczak K.M."/>
            <person name="Andrzejewski T.M."/>
            <person name="Davidsen T.M."/>
            <person name="Wayne K.J."/>
            <person name="Tettelin H."/>
            <person name="Glass J.I."/>
            <person name="Rusch D."/>
            <person name="Podicherti R."/>
            <person name="Tsui H.-C.T."/>
            <person name="Winkler M.E."/>
        </authorList>
    </citation>
    <scope>NUCLEOTIDE SEQUENCE</scope>
</reference>
<dbReference type="EMBL" id="UINC01002032">
    <property type="protein sequence ID" value="SUZ92112.1"/>
    <property type="molecule type" value="Genomic_DNA"/>
</dbReference>
<name>A0A381RJU7_9ZZZZ</name>
<proteinExistence type="predicted"/>
<dbReference type="AlphaFoldDB" id="A0A381RJU7"/>
<organism evidence="1">
    <name type="scientific">marine metagenome</name>
    <dbReference type="NCBI Taxonomy" id="408172"/>
    <lineage>
        <taxon>unclassified sequences</taxon>
        <taxon>metagenomes</taxon>
        <taxon>ecological metagenomes</taxon>
    </lineage>
</organism>
<protein>
    <submittedName>
        <fullName evidence="1">Uncharacterized protein</fullName>
    </submittedName>
</protein>